<evidence type="ECO:0000256" key="1">
    <source>
        <dbReference type="SAM" id="SignalP"/>
    </source>
</evidence>
<reference evidence="2 3" key="1">
    <citation type="submission" date="2019-08" db="EMBL/GenBank/DDBJ databases">
        <title>Draft genome sequences of two oriental melons (Cucumis melo L. var makuwa).</title>
        <authorList>
            <person name="Kwon S.-Y."/>
        </authorList>
    </citation>
    <scope>NUCLEOTIDE SEQUENCE [LARGE SCALE GENOMIC DNA]</scope>
    <source>
        <strain evidence="3">cv. Chang Bougi</strain>
        <tissue evidence="2">Leaf</tissue>
    </source>
</reference>
<feature type="chain" id="PRO_5022997677" evidence="1">
    <location>
        <begin position="22"/>
        <end position="127"/>
    </location>
</feature>
<dbReference type="EMBL" id="SSTD01010328">
    <property type="protein sequence ID" value="TYK12021.1"/>
    <property type="molecule type" value="Genomic_DNA"/>
</dbReference>
<accession>A0A5D3CJN5</accession>
<organism evidence="2 3">
    <name type="scientific">Cucumis melo var. makuwa</name>
    <name type="common">Oriental melon</name>
    <dbReference type="NCBI Taxonomy" id="1194695"/>
    <lineage>
        <taxon>Eukaryota</taxon>
        <taxon>Viridiplantae</taxon>
        <taxon>Streptophyta</taxon>
        <taxon>Embryophyta</taxon>
        <taxon>Tracheophyta</taxon>
        <taxon>Spermatophyta</taxon>
        <taxon>Magnoliopsida</taxon>
        <taxon>eudicotyledons</taxon>
        <taxon>Gunneridae</taxon>
        <taxon>Pentapetalae</taxon>
        <taxon>rosids</taxon>
        <taxon>fabids</taxon>
        <taxon>Cucurbitales</taxon>
        <taxon>Cucurbitaceae</taxon>
        <taxon>Benincaseae</taxon>
        <taxon>Cucumis</taxon>
    </lineage>
</organism>
<gene>
    <name evidence="2" type="ORF">E5676_scaffold1017G00300</name>
</gene>
<name>A0A5D3CJN5_CUCMM</name>
<sequence length="127" mass="14201">MSFNGVLRISALLFVLVFATAVVEESVAEYTKMTTKTTKHRNAYASMMYMGTPRDYEFYVATRVLIRSLVKLNVDADLVVIASRDVPVRWVRALLCTTGTFPSLVSGFFSGRLGLDGRWTAAVRRPI</sequence>
<dbReference type="Proteomes" id="UP000321947">
    <property type="component" value="Unassembled WGS sequence"/>
</dbReference>
<comment type="caution">
    <text evidence="2">The sequence shown here is derived from an EMBL/GenBank/DDBJ whole genome shotgun (WGS) entry which is preliminary data.</text>
</comment>
<protein>
    <submittedName>
        <fullName evidence="2">Putative glucuronosyltransferase PGSIP8</fullName>
    </submittedName>
</protein>
<feature type="signal peptide" evidence="1">
    <location>
        <begin position="1"/>
        <end position="21"/>
    </location>
</feature>
<keyword evidence="1" id="KW-0732">Signal</keyword>
<keyword evidence="2" id="KW-0808">Transferase</keyword>
<proteinExistence type="predicted"/>
<dbReference type="GO" id="GO:0016740">
    <property type="term" value="F:transferase activity"/>
    <property type="evidence" value="ECO:0007669"/>
    <property type="project" value="UniProtKB-KW"/>
</dbReference>
<dbReference type="AlphaFoldDB" id="A0A5D3CJN5"/>
<evidence type="ECO:0000313" key="3">
    <source>
        <dbReference type="Proteomes" id="UP000321947"/>
    </source>
</evidence>
<evidence type="ECO:0000313" key="2">
    <source>
        <dbReference type="EMBL" id="TYK12021.1"/>
    </source>
</evidence>